<dbReference type="GO" id="GO:0005506">
    <property type="term" value="F:iron ion binding"/>
    <property type="evidence" value="ECO:0007669"/>
    <property type="project" value="InterPro"/>
</dbReference>
<keyword evidence="1" id="KW-0813">Transport</keyword>
<dbReference type="PROSITE" id="PS51007">
    <property type="entry name" value="CYTC"/>
    <property type="match status" value="1"/>
</dbReference>
<dbReference type="InterPro" id="IPR009056">
    <property type="entry name" value="Cyt_c-like_dom"/>
</dbReference>
<dbReference type="Gene3D" id="1.10.760.10">
    <property type="entry name" value="Cytochrome c-like domain"/>
    <property type="match status" value="1"/>
</dbReference>
<gene>
    <name evidence="11" type="ordered locus">OB1942</name>
</gene>
<evidence type="ECO:0000259" key="10">
    <source>
        <dbReference type="PROSITE" id="PS51007"/>
    </source>
</evidence>
<dbReference type="eggNOG" id="COG2010">
    <property type="taxonomic scope" value="Bacteria"/>
</dbReference>
<dbReference type="InterPro" id="IPR051811">
    <property type="entry name" value="Cytochrome_c550/c551-like"/>
</dbReference>
<reference evidence="11 12" key="1">
    <citation type="journal article" date="2001" name="FEMS Microbiol. Lett.">
        <title>Oceanobacillus iheyensis gen. nov., sp. nov., a deep-sea extremely halotolerant and alkaliphilic species isolated from a depth of 1050 m on the Iheya Ridge.</title>
        <authorList>
            <person name="Lu J."/>
            <person name="Nogi Y."/>
            <person name="Takami H."/>
        </authorList>
    </citation>
    <scope>NUCLEOTIDE SEQUENCE [LARGE SCALE GENOMIC DNA]</scope>
    <source>
        <strain evidence="12">DSM 14371 / CIP 107618 / JCM 11309 / KCTC 3954 / HTE831</strain>
    </source>
</reference>
<dbReference type="Proteomes" id="UP000000822">
    <property type="component" value="Chromosome"/>
</dbReference>
<dbReference type="Pfam" id="PF13442">
    <property type="entry name" value="Cytochrome_CBB3"/>
    <property type="match status" value="1"/>
</dbReference>
<dbReference type="GO" id="GO:0009055">
    <property type="term" value="F:electron transfer activity"/>
    <property type="evidence" value="ECO:0007669"/>
    <property type="project" value="InterPro"/>
</dbReference>
<dbReference type="OrthoDB" id="7933886at2"/>
<evidence type="ECO:0000256" key="1">
    <source>
        <dbReference type="ARBA" id="ARBA00022448"/>
    </source>
</evidence>
<proteinExistence type="predicted"/>
<dbReference type="GO" id="GO:0020037">
    <property type="term" value="F:heme binding"/>
    <property type="evidence" value="ECO:0007669"/>
    <property type="project" value="InterPro"/>
</dbReference>
<dbReference type="RefSeq" id="WP_011066339.1">
    <property type="nucleotide sequence ID" value="NC_004193.1"/>
</dbReference>
<keyword evidence="12" id="KW-1185">Reference proteome</keyword>
<evidence type="ECO:0000256" key="7">
    <source>
        <dbReference type="PIRSR" id="PIRSR000025-2"/>
    </source>
</evidence>
<dbReference type="InterPro" id="IPR036909">
    <property type="entry name" value="Cyt_c-like_dom_sf"/>
</dbReference>
<keyword evidence="9" id="KW-0472">Membrane</keyword>
<feature type="compositionally biased region" description="Acidic residues" evidence="8">
    <location>
        <begin position="36"/>
        <end position="53"/>
    </location>
</feature>
<keyword evidence="4" id="KW-0249">Electron transport</keyword>
<feature type="region of interest" description="Disordered" evidence="8">
    <location>
        <begin position="36"/>
        <end position="63"/>
    </location>
</feature>
<feature type="binding site" description="covalent" evidence="6">
    <location>
        <position position="73"/>
    </location>
    <ligand>
        <name>heme c</name>
        <dbReference type="ChEBI" id="CHEBI:61717"/>
    </ligand>
</feature>
<comment type="PTM">
    <text evidence="6">Binds 1 heme c group covalently per subunit.</text>
</comment>
<keyword evidence="9" id="KW-1133">Transmembrane helix</keyword>
<sequence length="131" mass="13702">MKKNPVIPYAIIAVIGILAVIIISVVGIDQRQAIQDAEENGGEQTEQSEEGEGGGETAGGDGDAVFQNNCAMCHGSDLASGSAPNLTEIGSKYSQEELAQIVQEGIGNMPAQSQVQGEDLDALTQWLSEKQ</sequence>
<dbReference type="PANTHER" id="PTHR37823">
    <property type="entry name" value="CYTOCHROME C-553-LIKE"/>
    <property type="match status" value="1"/>
</dbReference>
<keyword evidence="2 6" id="KW-0349">Heme</keyword>
<feature type="binding site" description="axial binding residue" evidence="7">
    <location>
        <position position="109"/>
    </location>
    <ligand>
        <name>heme c</name>
        <dbReference type="ChEBI" id="CHEBI:61717"/>
    </ligand>
    <ligandPart>
        <name>Fe</name>
        <dbReference type="ChEBI" id="CHEBI:18248"/>
    </ligandPart>
</feature>
<dbReference type="InterPro" id="IPR012218">
    <property type="entry name" value="Cyt_c_BACSU-c550-type"/>
</dbReference>
<evidence type="ECO:0000313" key="12">
    <source>
        <dbReference type="Proteomes" id="UP000000822"/>
    </source>
</evidence>
<evidence type="ECO:0000256" key="3">
    <source>
        <dbReference type="ARBA" id="ARBA00022723"/>
    </source>
</evidence>
<dbReference type="AlphaFoldDB" id="Q8EPY8"/>
<dbReference type="KEGG" id="oih:OB1942"/>
<evidence type="ECO:0000313" key="11">
    <source>
        <dbReference type="EMBL" id="BAC13898.1"/>
    </source>
</evidence>
<feature type="domain" description="Cytochrome c" evidence="10">
    <location>
        <begin position="57"/>
        <end position="131"/>
    </location>
</feature>
<evidence type="ECO:0000256" key="8">
    <source>
        <dbReference type="SAM" id="MobiDB-lite"/>
    </source>
</evidence>
<keyword evidence="5 7" id="KW-0408">Iron</keyword>
<reference evidence="11 12" key="2">
    <citation type="journal article" date="2002" name="Nucleic Acids Res.">
        <title>Genome sequence of Oceanobacillus iheyensis isolated from the Iheya Ridge and its unexpected adaptive capabilities to extreme environments.</title>
        <authorList>
            <person name="Takami H."/>
            <person name="Takaki Y."/>
            <person name="Uchiyama I."/>
        </authorList>
    </citation>
    <scope>NUCLEOTIDE SEQUENCE [LARGE SCALE GENOMIC DNA]</scope>
    <source>
        <strain evidence="12">DSM 14371 / CIP 107618 / JCM 11309 / KCTC 3954 / HTE831</strain>
    </source>
</reference>
<feature type="binding site" description="covalent" evidence="6">
    <location>
        <position position="70"/>
    </location>
    <ligand>
        <name>heme c</name>
        <dbReference type="ChEBI" id="CHEBI:61717"/>
    </ligand>
</feature>
<dbReference type="PANTHER" id="PTHR37823:SF4">
    <property type="entry name" value="MENAQUINOL-CYTOCHROME C REDUCTASE CYTOCHROME B_C SUBUNIT"/>
    <property type="match status" value="1"/>
</dbReference>
<dbReference type="PhylomeDB" id="Q8EPY8"/>
<evidence type="ECO:0000256" key="5">
    <source>
        <dbReference type="ARBA" id="ARBA00023004"/>
    </source>
</evidence>
<dbReference type="HOGENOM" id="CLU_134966_1_0_9"/>
<organism evidence="11 12">
    <name type="scientific">Oceanobacillus iheyensis (strain DSM 14371 / CIP 107618 / JCM 11309 / KCTC 3954 / HTE831)</name>
    <dbReference type="NCBI Taxonomy" id="221109"/>
    <lineage>
        <taxon>Bacteria</taxon>
        <taxon>Bacillati</taxon>
        <taxon>Bacillota</taxon>
        <taxon>Bacilli</taxon>
        <taxon>Bacillales</taxon>
        <taxon>Bacillaceae</taxon>
        <taxon>Oceanobacillus</taxon>
    </lineage>
</organism>
<feature type="transmembrane region" description="Helical" evidence="9">
    <location>
        <begin position="6"/>
        <end position="28"/>
    </location>
</feature>
<feature type="binding site" description="axial binding residue" evidence="7">
    <location>
        <position position="74"/>
    </location>
    <ligand>
        <name>heme c</name>
        <dbReference type="ChEBI" id="CHEBI:61717"/>
    </ligand>
    <ligandPart>
        <name>Fe</name>
        <dbReference type="ChEBI" id="CHEBI:18248"/>
    </ligandPart>
</feature>
<evidence type="ECO:0000256" key="9">
    <source>
        <dbReference type="SAM" id="Phobius"/>
    </source>
</evidence>
<keyword evidence="9" id="KW-0812">Transmembrane</keyword>
<evidence type="ECO:0000256" key="4">
    <source>
        <dbReference type="ARBA" id="ARBA00022982"/>
    </source>
</evidence>
<dbReference type="GO" id="GO:0016020">
    <property type="term" value="C:membrane"/>
    <property type="evidence" value="ECO:0007669"/>
    <property type="project" value="InterPro"/>
</dbReference>
<name>Q8EPY8_OCEIH</name>
<dbReference type="SUPFAM" id="SSF46626">
    <property type="entry name" value="Cytochrome c"/>
    <property type="match status" value="1"/>
</dbReference>
<evidence type="ECO:0000256" key="6">
    <source>
        <dbReference type="PIRSR" id="PIRSR000025-1"/>
    </source>
</evidence>
<dbReference type="EMBL" id="BA000028">
    <property type="protein sequence ID" value="BAC13898.1"/>
    <property type="molecule type" value="Genomic_DNA"/>
</dbReference>
<keyword evidence="3 7" id="KW-0479">Metal-binding</keyword>
<dbReference type="STRING" id="221109.gene:10734188"/>
<protein>
    <submittedName>
        <fullName evidence="11">Cytochrome c551</fullName>
    </submittedName>
</protein>
<accession>Q8EPY8</accession>
<evidence type="ECO:0000256" key="2">
    <source>
        <dbReference type="ARBA" id="ARBA00022617"/>
    </source>
</evidence>
<dbReference type="PIRSF" id="PIRSF000025">
    <property type="entry name" value="Cytc_Bsub_c550"/>
    <property type="match status" value="1"/>
</dbReference>